<keyword evidence="2" id="KW-0812">Transmembrane</keyword>
<dbReference type="EMBL" id="FOAF01000013">
    <property type="protein sequence ID" value="SEM45413.1"/>
    <property type="molecule type" value="Genomic_DNA"/>
</dbReference>
<evidence type="ECO:0000313" key="4">
    <source>
        <dbReference type="Proteomes" id="UP000199421"/>
    </source>
</evidence>
<evidence type="ECO:0008006" key="5">
    <source>
        <dbReference type="Google" id="ProtNLM"/>
    </source>
</evidence>
<dbReference type="AlphaFoldDB" id="A0A1H7YHI8"/>
<accession>A0A1H7YHI8</accession>
<feature type="transmembrane region" description="Helical" evidence="2">
    <location>
        <begin position="45"/>
        <end position="64"/>
    </location>
</feature>
<name>A0A1H7YHI8_OLID1</name>
<evidence type="ECO:0000256" key="1">
    <source>
        <dbReference type="SAM" id="MobiDB-lite"/>
    </source>
</evidence>
<dbReference type="Proteomes" id="UP000199421">
    <property type="component" value="Unassembled WGS sequence"/>
</dbReference>
<dbReference type="RefSeq" id="WP_093331919.1">
    <property type="nucleotide sequence ID" value="NZ_FOAF01000013.1"/>
</dbReference>
<keyword evidence="2" id="KW-0472">Membrane</keyword>
<feature type="region of interest" description="Disordered" evidence="1">
    <location>
        <begin position="260"/>
        <end position="290"/>
    </location>
</feature>
<dbReference type="STRING" id="407022.SAMN05661044_05229"/>
<evidence type="ECO:0000256" key="2">
    <source>
        <dbReference type="SAM" id="Phobius"/>
    </source>
</evidence>
<keyword evidence="4" id="KW-1185">Reference proteome</keyword>
<gene>
    <name evidence="3" type="ORF">SAMN05661044_05229</name>
</gene>
<feature type="compositionally biased region" description="Polar residues" evidence="1">
    <location>
        <begin position="263"/>
        <end position="290"/>
    </location>
</feature>
<reference evidence="4" key="1">
    <citation type="submission" date="2016-10" db="EMBL/GenBank/DDBJ databases">
        <authorList>
            <person name="Varghese N."/>
            <person name="Submissions S."/>
        </authorList>
    </citation>
    <scope>NUCLEOTIDE SEQUENCE [LARGE SCALE GENOMIC DNA]</scope>
    <source>
        <strain evidence="4">DSM 18733</strain>
    </source>
</reference>
<sequence>MKDKENKELITHIAETLREHEASYKEGAWERFAAKDKGYKKILPLWYLSGAAAILLLSVGIFLYKAGNDVINVPKDIVYQETPQREEEQLSLEKKPDDQLITKNAKSVQTIKKGNTHARQLVSNTPPPFTVKESGNKIENFSSQHSGKSADTEYFEKDSVKKAEERTASTDTKQVAKTQQKNDEDALIRMLSESNKSEGVDIKIANNRSIMDKRWDIGVVLSPSVTDQRFNMGGGVAIAYRISKKLSVGSGVSVVDLGLRQAPPQSNNGPSASPAMLNSESPMLSAKSSESKELTSVNTNWLALDVPIDIKYHISKQFYASAGVSFFAILNENRTNNYVTHTPTNRTVQNAEGYSFAQQEFEVKNVSEKTDETPFEGNSYSGFLNFSVGRQVPLSKRVGVSVEPFFKLPIGKLSRQDMNLRYGGVRIITSF</sequence>
<protein>
    <recommendedName>
        <fullName evidence="5">Outer membrane protein beta-barrel domain-containing protein</fullName>
    </recommendedName>
</protein>
<keyword evidence="2" id="KW-1133">Transmembrane helix</keyword>
<evidence type="ECO:0000313" key="3">
    <source>
        <dbReference type="EMBL" id="SEM45413.1"/>
    </source>
</evidence>
<dbReference type="OrthoDB" id="1419682at2"/>
<organism evidence="3 4">
    <name type="scientific">Olivibacter domesticus</name>
    <name type="common">Pseudosphingobacterium domesticum</name>
    <dbReference type="NCBI Taxonomy" id="407022"/>
    <lineage>
        <taxon>Bacteria</taxon>
        <taxon>Pseudomonadati</taxon>
        <taxon>Bacteroidota</taxon>
        <taxon>Sphingobacteriia</taxon>
        <taxon>Sphingobacteriales</taxon>
        <taxon>Sphingobacteriaceae</taxon>
        <taxon>Olivibacter</taxon>
    </lineage>
</organism>
<proteinExistence type="predicted"/>